<evidence type="ECO:0000256" key="8">
    <source>
        <dbReference type="ARBA" id="ARBA00022989"/>
    </source>
</evidence>
<sequence length="987" mass="107404">MRAVYSTLLRVLLALDVSAALAASVDWHQDHIGIPLVDRISTAPVFYRPPAGNTSIITATRSNVLASLNPENGDIVWRHVLEEDDPISSFQCDENTVTALSGPGGSTLRMFEISTGQLLWETRLHNSALGLLSDPRDLASHVHVVPGGLSDVLVLTNAHEVRKISGATGEVLWHWSSEDRASLVLFSRITATPSAVFVVGLTKSFASYTIQIVQLDLQTGLPLAVKDVHSSVTSVADVLGPLSHETLSTVVWLENGILKTVALTPGLKSLSPAISKGPQYRKLVDVGMEAHGAFAAIDEDGNAHVLNVKENDAGSLVVGSFERNAGVEGDDLSFVSGGVDEHGEPYVARLQWSPNRSASVRFVSGIKIGSSISAQQIPIDASQNGEITHATFHVERQGEEAIARALVTTSTGAIQLWQQNEAKWTREESLSEIQAIEFLDLPEQKVLASEHQGEQGGALHRFQKQVIDLQNLPSFIIRFAKRFVTGSYAHISDATDGSTEGTLWRDTFGFKKIIVAVTSTGKVFGIESGRGHIVWSQRLESITGLANAKLFVTQDFISGSSAEVTIVVERSMESGKTSVAAFCLDALTGNFVTGTPAAGAEMFAGSLADARLVRDENNTVIVVDHESQVYTYPPQALSPSIVSRLYLPLRTGPPQQQRLTGFKIAPSSSGAGSPLKTYPSWSTAFPPNEEIMSVTKRDSGPVASFGKGMGDRTTLYKYLNPHLLAVTTAAVPDRHRCSVYLVDTVKGTILFHAQTSTKGRACDIRVAFTENWLVYQYYDDTLEGVEAAKGYRVVSVELYEGSGKNDKTSSSDSSSFTYDSSELTVYHQSFVVPYGVTAMAMTSTRFGITTKDLIVANTKDQIQLYARRFLDPRRPHGKPTAEEQEEMLFPYDPLLPDSPQQVLSRHYQIARTRNIITSPALLESTSLVLAYGLDLFMTRVTPSGTFDVLSDSFNKAQLVLVIFGLGAAILLVRPMVRKNQLKQRWYT</sequence>
<keyword evidence="8 11" id="KW-1133">Transmembrane helix</keyword>
<dbReference type="Proteomes" id="UP000027195">
    <property type="component" value="Unassembled WGS sequence"/>
</dbReference>
<comment type="similarity">
    <text evidence="2">Belongs to the EMC1 family.</text>
</comment>
<evidence type="ECO:0000256" key="11">
    <source>
        <dbReference type="SAM" id="Phobius"/>
    </source>
</evidence>
<dbReference type="HOGENOM" id="CLU_005034_1_0_1"/>
<keyword evidence="5 11" id="KW-0812">Transmembrane</keyword>
<keyword evidence="6 12" id="KW-0732">Signal</keyword>
<dbReference type="PANTHER" id="PTHR21573:SF0">
    <property type="entry name" value="ER MEMBRANE PROTEIN COMPLEX SUBUNIT 1"/>
    <property type="match status" value="1"/>
</dbReference>
<name>A0A067MVX3_BOTB1</name>
<dbReference type="AlphaFoldDB" id="A0A067MVX3"/>
<dbReference type="InterPro" id="IPR026895">
    <property type="entry name" value="EMC1"/>
</dbReference>
<reference evidence="16" key="1">
    <citation type="journal article" date="2014" name="Proc. Natl. Acad. Sci. U.S.A.">
        <title>Extensive sampling of basidiomycete genomes demonstrates inadequacy of the white-rot/brown-rot paradigm for wood decay fungi.</title>
        <authorList>
            <person name="Riley R."/>
            <person name="Salamov A.A."/>
            <person name="Brown D.W."/>
            <person name="Nagy L.G."/>
            <person name="Floudas D."/>
            <person name="Held B.W."/>
            <person name="Levasseur A."/>
            <person name="Lombard V."/>
            <person name="Morin E."/>
            <person name="Otillar R."/>
            <person name="Lindquist E.A."/>
            <person name="Sun H."/>
            <person name="LaButti K.M."/>
            <person name="Schmutz J."/>
            <person name="Jabbour D."/>
            <person name="Luo H."/>
            <person name="Baker S.E."/>
            <person name="Pisabarro A.G."/>
            <person name="Walton J.D."/>
            <person name="Blanchette R.A."/>
            <person name="Henrissat B."/>
            <person name="Martin F."/>
            <person name="Cullen D."/>
            <person name="Hibbett D.S."/>
            <person name="Grigoriev I.V."/>
        </authorList>
    </citation>
    <scope>NUCLEOTIDE SEQUENCE [LARGE SCALE GENOMIC DNA]</scope>
    <source>
        <strain evidence="16">FD-172 SS1</strain>
    </source>
</reference>
<evidence type="ECO:0000256" key="9">
    <source>
        <dbReference type="ARBA" id="ARBA00023136"/>
    </source>
</evidence>
<comment type="subunit">
    <text evidence="3">Component of the ER membrane protein complex (EMC).</text>
</comment>
<evidence type="ECO:0000259" key="14">
    <source>
        <dbReference type="Pfam" id="PF25293"/>
    </source>
</evidence>
<evidence type="ECO:0000256" key="3">
    <source>
        <dbReference type="ARBA" id="ARBA00011276"/>
    </source>
</evidence>
<dbReference type="InterPro" id="IPR058545">
    <property type="entry name" value="Beta-prop_EMC1_1st"/>
</dbReference>
<keyword evidence="7" id="KW-0256">Endoplasmic reticulum</keyword>
<evidence type="ECO:0000256" key="1">
    <source>
        <dbReference type="ARBA" id="ARBA00004115"/>
    </source>
</evidence>
<dbReference type="Pfam" id="PF07774">
    <property type="entry name" value="EMC1_C"/>
    <property type="match status" value="1"/>
</dbReference>
<feature type="chain" id="PRO_5001645054" description="ER membrane protein complex subunit 1" evidence="12">
    <location>
        <begin position="23"/>
        <end position="987"/>
    </location>
</feature>
<keyword evidence="16" id="KW-1185">Reference proteome</keyword>
<feature type="domain" description="EMC1 first beta-propeller" evidence="14">
    <location>
        <begin position="25"/>
        <end position="428"/>
    </location>
</feature>
<dbReference type="STRING" id="930990.A0A067MVX3"/>
<evidence type="ECO:0000256" key="2">
    <source>
        <dbReference type="ARBA" id="ARBA00007904"/>
    </source>
</evidence>
<evidence type="ECO:0000256" key="6">
    <source>
        <dbReference type="ARBA" id="ARBA00022729"/>
    </source>
</evidence>
<dbReference type="GO" id="GO:0072546">
    <property type="term" value="C:EMC complex"/>
    <property type="evidence" value="ECO:0007669"/>
    <property type="project" value="InterPro"/>
</dbReference>
<evidence type="ECO:0000259" key="13">
    <source>
        <dbReference type="Pfam" id="PF07774"/>
    </source>
</evidence>
<dbReference type="SUPFAM" id="SSF50998">
    <property type="entry name" value="Quinoprotein alcohol dehydrogenase-like"/>
    <property type="match status" value="1"/>
</dbReference>
<gene>
    <name evidence="15" type="ORF">BOTBODRAFT_27299</name>
</gene>
<keyword evidence="9 11" id="KW-0472">Membrane</keyword>
<dbReference type="PANTHER" id="PTHR21573">
    <property type="entry name" value="ER MEMBRANE PROTEIN COMPLEX SUBUNIT 1"/>
    <property type="match status" value="1"/>
</dbReference>
<evidence type="ECO:0000313" key="15">
    <source>
        <dbReference type="EMBL" id="KDQ19878.1"/>
    </source>
</evidence>
<dbReference type="OrthoDB" id="28092at2759"/>
<proteinExistence type="inferred from homology"/>
<dbReference type="GO" id="GO:0034975">
    <property type="term" value="P:protein folding in endoplasmic reticulum"/>
    <property type="evidence" value="ECO:0007669"/>
    <property type="project" value="TreeGrafter"/>
</dbReference>
<dbReference type="InterPro" id="IPR015943">
    <property type="entry name" value="WD40/YVTN_repeat-like_dom_sf"/>
</dbReference>
<accession>A0A067MVX3</accession>
<dbReference type="Pfam" id="PF25293">
    <property type="entry name" value="Beta-prop_EMC1_N"/>
    <property type="match status" value="1"/>
</dbReference>
<evidence type="ECO:0000256" key="7">
    <source>
        <dbReference type="ARBA" id="ARBA00022824"/>
    </source>
</evidence>
<evidence type="ECO:0000256" key="10">
    <source>
        <dbReference type="ARBA" id="ARBA00023180"/>
    </source>
</evidence>
<dbReference type="Gene3D" id="2.130.10.10">
    <property type="entry name" value="YVTN repeat-like/Quinoprotein amine dehydrogenase"/>
    <property type="match status" value="1"/>
</dbReference>
<organism evidence="15 16">
    <name type="scientific">Botryobasidium botryosum (strain FD-172 SS1)</name>
    <dbReference type="NCBI Taxonomy" id="930990"/>
    <lineage>
        <taxon>Eukaryota</taxon>
        <taxon>Fungi</taxon>
        <taxon>Dikarya</taxon>
        <taxon>Basidiomycota</taxon>
        <taxon>Agaricomycotina</taxon>
        <taxon>Agaricomycetes</taxon>
        <taxon>Cantharellales</taxon>
        <taxon>Botryobasidiaceae</taxon>
        <taxon>Botryobasidium</taxon>
    </lineage>
</organism>
<evidence type="ECO:0000256" key="12">
    <source>
        <dbReference type="SAM" id="SignalP"/>
    </source>
</evidence>
<dbReference type="InParanoid" id="A0A067MVX3"/>
<dbReference type="InterPro" id="IPR011678">
    <property type="entry name" value="EMC1_C"/>
</dbReference>
<keyword evidence="10" id="KW-0325">Glycoprotein</keyword>
<dbReference type="InterPro" id="IPR011047">
    <property type="entry name" value="Quinoprotein_ADH-like_sf"/>
</dbReference>
<feature type="transmembrane region" description="Helical" evidence="11">
    <location>
        <begin position="958"/>
        <end position="976"/>
    </location>
</feature>
<protein>
    <recommendedName>
        <fullName evidence="4">ER membrane protein complex subunit 1</fullName>
    </recommendedName>
</protein>
<dbReference type="EMBL" id="KL198018">
    <property type="protein sequence ID" value="KDQ19878.1"/>
    <property type="molecule type" value="Genomic_DNA"/>
</dbReference>
<feature type="domain" description="ER membrane protein complex subunit 1 C-terminal" evidence="13">
    <location>
        <begin position="769"/>
        <end position="985"/>
    </location>
</feature>
<evidence type="ECO:0000256" key="4">
    <source>
        <dbReference type="ARBA" id="ARBA00020824"/>
    </source>
</evidence>
<evidence type="ECO:0000313" key="16">
    <source>
        <dbReference type="Proteomes" id="UP000027195"/>
    </source>
</evidence>
<feature type="signal peptide" evidence="12">
    <location>
        <begin position="1"/>
        <end position="22"/>
    </location>
</feature>
<evidence type="ECO:0000256" key="5">
    <source>
        <dbReference type="ARBA" id="ARBA00022692"/>
    </source>
</evidence>
<comment type="subcellular location">
    <subcellularLocation>
        <location evidence="1">Endoplasmic reticulum membrane</location>
        <topology evidence="1">Single-pass type I membrane protein</topology>
    </subcellularLocation>
</comment>